<feature type="transmembrane region" description="Helical" evidence="6">
    <location>
        <begin position="141"/>
        <end position="159"/>
    </location>
</feature>
<accession>A0A1M6LXT9</accession>
<evidence type="ECO:0000256" key="4">
    <source>
        <dbReference type="ARBA" id="ARBA00022989"/>
    </source>
</evidence>
<feature type="transmembrane region" description="Helical" evidence="6">
    <location>
        <begin position="61"/>
        <end position="83"/>
    </location>
</feature>
<feature type="transmembrane region" description="Helical" evidence="6">
    <location>
        <begin position="189"/>
        <end position="206"/>
    </location>
</feature>
<dbReference type="GO" id="GO:0022857">
    <property type="term" value="F:transmembrane transporter activity"/>
    <property type="evidence" value="ECO:0007669"/>
    <property type="project" value="InterPro"/>
</dbReference>
<keyword evidence="3 6" id="KW-0812">Transmembrane</keyword>
<dbReference type="PANTHER" id="PTHR32196">
    <property type="entry name" value="ABC TRANSPORTER PERMEASE PROTEIN YPHD-RELATED-RELATED"/>
    <property type="match status" value="1"/>
</dbReference>
<feature type="transmembrane region" description="Helical" evidence="6">
    <location>
        <begin position="7"/>
        <end position="29"/>
    </location>
</feature>
<keyword evidence="2" id="KW-1003">Cell membrane</keyword>
<evidence type="ECO:0000256" key="3">
    <source>
        <dbReference type="ARBA" id="ARBA00022692"/>
    </source>
</evidence>
<sequence>MNAMMELCISTLTQGFIYALLSYGVYITYKILDFPDLTVDGSFPLGAAVTAIMLVKGVNPFVTLLAALFIGAVAGFVTGFIHVKLGVRDLLAGIITMTALFSINLQIAGSNLAIERSIDTIFTSGPIMAIMGNSSLIYRKFVVALVLAVVVKLILDWYLKTKSGLLLRAVGDNATLVTTLAKDKGNVKLLGLVIANALVALSGAVVCQEQRAFSSTMGTGQVVFGLAAVIIGTTLFRKLSFFKATTAVLIGSVFYKACIQVAISLGLPANLLKLATAVLFLVVLVLGNKQKGGEDRA</sequence>
<feature type="transmembrane region" description="Helical" evidence="6">
    <location>
        <begin position="218"/>
        <end position="236"/>
    </location>
</feature>
<evidence type="ECO:0000313" key="7">
    <source>
        <dbReference type="EMBL" id="SHJ76006.1"/>
    </source>
</evidence>
<reference evidence="7 8" key="1">
    <citation type="submission" date="2016-11" db="EMBL/GenBank/DDBJ databases">
        <authorList>
            <person name="Jaros S."/>
            <person name="Januszkiewicz K."/>
            <person name="Wedrychowicz H."/>
        </authorList>
    </citation>
    <scope>NUCLEOTIDE SEQUENCE [LARGE SCALE GENOMIC DNA]</scope>
    <source>
        <strain evidence="7 8">DSM 14214</strain>
    </source>
</reference>
<dbReference type="AlphaFoldDB" id="A0A1M6LXT9"/>
<dbReference type="CDD" id="cd06574">
    <property type="entry name" value="TM_PBP1_branched-chain-AA_like"/>
    <property type="match status" value="1"/>
</dbReference>
<comment type="subcellular location">
    <subcellularLocation>
        <location evidence="1">Cell membrane</location>
        <topology evidence="1">Multi-pass membrane protein</topology>
    </subcellularLocation>
</comment>
<dbReference type="Pfam" id="PF02653">
    <property type="entry name" value="BPD_transp_2"/>
    <property type="match status" value="1"/>
</dbReference>
<gene>
    <name evidence="7" type="ORF">SAMN02745138_00461</name>
</gene>
<evidence type="ECO:0000313" key="8">
    <source>
        <dbReference type="Proteomes" id="UP000183975"/>
    </source>
</evidence>
<dbReference type="Proteomes" id="UP000183975">
    <property type="component" value="Unassembled WGS sequence"/>
</dbReference>
<feature type="transmembrane region" description="Helical" evidence="6">
    <location>
        <begin position="248"/>
        <end position="265"/>
    </location>
</feature>
<dbReference type="GO" id="GO:0005886">
    <property type="term" value="C:plasma membrane"/>
    <property type="evidence" value="ECO:0007669"/>
    <property type="project" value="UniProtKB-SubCell"/>
</dbReference>
<name>A0A1M6LXT9_9FIRM</name>
<proteinExistence type="predicted"/>
<feature type="transmembrane region" description="Helical" evidence="6">
    <location>
        <begin position="90"/>
        <end position="109"/>
    </location>
</feature>
<keyword evidence="4 6" id="KW-1133">Transmembrane helix</keyword>
<protein>
    <submittedName>
        <fullName evidence="7">Putative ABC transport system permease protein</fullName>
    </submittedName>
</protein>
<evidence type="ECO:0000256" key="1">
    <source>
        <dbReference type="ARBA" id="ARBA00004651"/>
    </source>
</evidence>
<feature type="transmembrane region" description="Helical" evidence="6">
    <location>
        <begin position="271"/>
        <end position="287"/>
    </location>
</feature>
<evidence type="ECO:0000256" key="5">
    <source>
        <dbReference type="ARBA" id="ARBA00023136"/>
    </source>
</evidence>
<keyword evidence="8" id="KW-1185">Reference proteome</keyword>
<dbReference type="InterPro" id="IPR001851">
    <property type="entry name" value="ABC_transp_permease"/>
</dbReference>
<organism evidence="7 8">
    <name type="scientific">Anaerotignum lactatifermentans DSM 14214</name>
    <dbReference type="NCBI Taxonomy" id="1121323"/>
    <lineage>
        <taxon>Bacteria</taxon>
        <taxon>Bacillati</taxon>
        <taxon>Bacillota</taxon>
        <taxon>Clostridia</taxon>
        <taxon>Lachnospirales</taxon>
        <taxon>Anaerotignaceae</taxon>
        <taxon>Anaerotignum</taxon>
    </lineage>
</organism>
<evidence type="ECO:0000256" key="6">
    <source>
        <dbReference type="SAM" id="Phobius"/>
    </source>
</evidence>
<dbReference type="PANTHER" id="PTHR32196:SF69">
    <property type="entry name" value="BRANCHED-CHAIN AMINO ACID TRANSPORT SYSTEM, PERMEASE PROTEIN"/>
    <property type="match status" value="1"/>
</dbReference>
<keyword evidence="5 6" id="KW-0472">Membrane</keyword>
<dbReference type="EMBL" id="FRAH01000005">
    <property type="protein sequence ID" value="SHJ76006.1"/>
    <property type="molecule type" value="Genomic_DNA"/>
</dbReference>
<evidence type="ECO:0000256" key="2">
    <source>
        <dbReference type="ARBA" id="ARBA00022475"/>
    </source>
</evidence>